<feature type="compositionally biased region" description="Polar residues" evidence="1">
    <location>
        <begin position="343"/>
        <end position="357"/>
    </location>
</feature>
<evidence type="ECO:0000256" key="2">
    <source>
        <dbReference type="SAM" id="Phobius"/>
    </source>
</evidence>
<dbReference type="AlphaFoldDB" id="M6U7C8"/>
<name>M6U7C8_9LEPT</name>
<keyword evidence="2" id="KW-0472">Membrane</keyword>
<reference evidence="3 4" key="1">
    <citation type="submission" date="2013-01" db="EMBL/GenBank/DDBJ databases">
        <authorList>
            <person name="Harkins D.M."/>
            <person name="Durkin A.S."/>
            <person name="Brinkac L.M."/>
            <person name="Haft D.H."/>
            <person name="Selengut J.D."/>
            <person name="Sanka R."/>
            <person name="DePew J."/>
            <person name="Purushe J."/>
            <person name="Matthias M.A."/>
            <person name="Vinetz J.M."/>
            <person name="Sutton G.G."/>
            <person name="Nierman W.C."/>
            <person name="Fouts D.E."/>
        </authorList>
    </citation>
    <scope>NUCLEOTIDE SEQUENCE [LARGE SCALE GENOMIC DNA]</scope>
    <source>
        <strain evidence="3 4">ZUN142</strain>
    </source>
</reference>
<evidence type="ECO:0000313" key="3">
    <source>
        <dbReference type="EMBL" id="EMO40400.1"/>
    </source>
</evidence>
<gene>
    <name evidence="3" type="ORF">LEP1GSC186_3897</name>
</gene>
<evidence type="ECO:0000256" key="1">
    <source>
        <dbReference type="SAM" id="MobiDB-lite"/>
    </source>
</evidence>
<comment type="caution">
    <text evidence="3">The sequence shown here is derived from an EMBL/GenBank/DDBJ whole genome shotgun (WGS) entry which is preliminary data.</text>
</comment>
<accession>M6U7C8</accession>
<evidence type="ECO:0000313" key="4">
    <source>
        <dbReference type="Proteomes" id="UP000012153"/>
    </source>
</evidence>
<dbReference type="Gene3D" id="2.60.120.200">
    <property type="match status" value="1"/>
</dbReference>
<dbReference type="InterPro" id="IPR013320">
    <property type="entry name" value="ConA-like_dom_sf"/>
</dbReference>
<feature type="transmembrane region" description="Helical" evidence="2">
    <location>
        <begin position="78"/>
        <end position="96"/>
    </location>
</feature>
<organism evidence="3 4">
    <name type="scientific">Leptospira noguchii serovar Autumnalis str. ZUN142</name>
    <dbReference type="NCBI Taxonomy" id="1085540"/>
    <lineage>
        <taxon>Bacteria</taxon>
        <taxon>Pseudomonadati</taxon>
        <taxon>Spirochaetota</taxon>
        <taxon>Spirochaetia</taxon>
        <taxon>Leptospirales</taxon>
        <taxon>Leptospiraceae</taxon>
        <taxon>Leptospira</taxon>
    </lineage>
</organism>
<proteinExistence type="predicted"/>
<keyword evidence="3" id="KW-0430">Lectin</keyword>
<keyword evidence="2" id="KW-1133">Transmembrane helix</keyword>
<dbReference type="SUPFAM" id="SSF49899">
    <property type="entry name" value="Concanavalin A-like lectins/glucanases"/>
    <property type="match status" value="1"/>
</dbReference>
<protein>
    <submittedName>
        <fullName evidence="3">Concanavalin A-like lectin/glucanases family protein</fullName>
    </submittedName>
</protein>
<feature type="region of interest" description="Disordered" evidence="1">
    <location>
        <begin position="342"/>
        <end position="364"/>
    </location>
</feature>
<sequence length="662" mass="75835">MRSISISKKFVLKLQKKSRLMISKLLKKCNSFHGLSSIADNILMFVDRVFVVSSYILRKNFDFSSGSYTLKLWDKIKIFFLPTILFFFFYSLPLFTETKVLPLDDLQKSGLELSGKNTENKILKLQTKNRSLGSELYLNFESENSSDLKDTSGNYKILMSSYLPDSENVFHSKRSARFSGKRTGIKIAHSNSGLLTSKDLTKEFYISFSFLPGTVEKDATLISKIYETSGNSYGWDLKITDDRLKAGFYSFFETEEKRFLSLYLTSNTTLKKNQWNRVLLYFNPNDREVVLYLNGKESARAAIPANQNLTRIGFHSDDTTSFRIASSYYGWMENFSVFPGKPNPSSEDTSFSSQNFDPETHTSESKFGIGISPVYKSKYSSSFLEEVQLKAVVPTSSAMELYLRVSPTPFTPNSESPAWIAIDLRKLENSKIDSLEPDIYRVPLKYFLKKFLGITEDKIDLLPFRYYQWRVKFKSDPSGNKTPELKNISLTFRETNPPVRPLGLKIAENGFDDNGPSVCLNWKSNPEKDVINGGGYFIHYGIHPDRMVGIIRGTLPESDEIPNKKNRPRHPASDYLDPISGLPPGKNYIHIQEYYNKLSTCIDNRIISLNSEILLEKNQLFLKKGTTYFFRISAYNKFYHFQNGKDQVSALSDPVEVYFLSE</sequence>
<dbReference type="GO" id="GO:0030246">
    <property type="term" value="F:carbohydrate binding"/>
    <property type="evidence" value="ECO:0007669"/>
    <property type="project" value="UniProtKB-KW"/>
</dbReference>
<dbReference type="Proteomes" id="UP000012153">
    <property type="component" value="Unassembled WGS sequence"/>
</dbReference>
<keyword evidence="2" id="KW-0812">Transmembrane</keyword>
<dbReference type="EMBL" id="AHOP02000036">
    <property type="protein sequence ID" value="EMO40400.1"/>
    <property type="molecule type" value="Genomic_DNA"/>
</dbReference>